<dbReference type="GO" id="GO:0008270">
    <property type="term" value="F:zinc ion binding"/>
    <property type="evidence" value="ECO:0007669"/>
    <property type="project" value="UniProtKB-KW"/>
</dbReference>
<dbReference type="SUPFAM" id="SSF57716">
    <property type="entry name" value="Glucocorticoid receptor-like (DNA-binding domain)"/>
    <property type="match status" value="1"/>
</dbReference>
<dbReference type="Gene3D" id="6.20.210.20">
    <property type="entry name" value="THAP domain"/>
    <property type="match status" value="1"/>
</dbReference>
<dbReference type="InterPro" id="IPR038441">
    <property type="entry name" value="THAP_Znf_sf"/>
</dbReference>
<sequence>MESNKIKSKRNTTYCFMAQCHNYKKQGISFHHFPKDKKLKKQWEIALKMGKCYPQACVSVLNIFYQKISFFKRQISQLD</sequence>
<evidence type="ECO:0000313" key="7">
    <source>
        <dbReference type="Proteomes" id="UP000078492"/>
    </source>
</evidence>
<dbReference type="EMBL" id="KQ980837">
    <property type="protein sequence ID" value="KYN12361.1"/>
    <property type="molecule type" value="Genomic_DNA"/>
</dbReference>
<keyword evidence="3" id="KW-0862">Zinc</keyword>
<keyword evidence="1" id="KW-0479">Metal-binding</keyword>
<evidence type="ECO:0000256" key="3">
    <source>
        <dbReference type="ARBA" id="ARBA00022833"/>
    </source>
</evidence>
<feature type="domain" description="THAP-type" evidence="5">
    <location>
        <begin position="15"/>
        <end position="51"/>
    </location>
</feature>
<dbReference type="GO" id="GO:0003677">
    <property type="term" value="F:DNA binding"/>
    <property type="evidence" value="ECO:0007669"/>
    <property type="project" value="UniProtKB-KW"/>
</dbReference>
<evidence type="ECO:0000256" key="2">
    <source>
        <dbReference type="ARBA" id="ARBA00022771"/>
    </source>
</evidence>
<evidence type="ECO:0000259" key="5">
    <source>
        <dbReference type="Pfam" id="PF05485"/>
    </source>
</evidence>
<keyword evidence="7" id="KW-1185">Reference proteome</keyword>
<keyword evidence="4" id="KW-0238">DNA-binding</keyword>
<accession>A0A151IX10</accession>
<evidence type="ECO:0000256" key="1">
    <source>
        <dbReference type="ARBA" id="ARBA00022723"/>
    </source>
</evidence>
<gene>
    <name evidence="6" type="ORF">ALC57_15475</name>
</gene>
<dbReference type="Pfam" id="PF05485">
    <property type="entry name" value="THAP"/>
    <property type="match status" value="1"/>
</dbReference>
<organism evidence="6 7">
    <name type="scientific">Trachymyrmex cornetzi</name>
    <dbReference type="NCBI Taxonomy" id="471704"/>
    <lineage>
        <taxon>Eukaryota</taxon>
        <taxon>Metazoa</taxon>
        <taxon>Ecdysozoa</taxon>
        <taxon>Arthropoda</taxon>
        <taxon>Hexapoda</taxon>
        <taxon>Insecta</taxon>
        <taxon>Pterygota</taxon>
        <taxon>Neoptera</taxon>
        <taxon>Endopterygota</taxon>
        <taxon>Hymenoptera</taxon>
        <taxon>Apocrita</taxon>
        <taxon>Aculeata</taxon>
        <taxon>Formicoidea</taxon>
        <taxon>Formicidae</taxon>
        <taxon>Myrmicinae</taxon>
        <taxon>Trachymyrmex</taxon>
    </lineage>
</organism>
<name>A0A151IX10_9HYME</name>
<dbReference type="InterPro" id="IPR006612">
    <property type="entry name" value="THAP_Znf"/>
</dbReference>
<proteinExistence type="predicted"/>
<evidence type="ECO:0000256" key="4">
    <source>
        <dbReference type="ARBA" id="ARBA00023125"/>
    </source>
</evidence>
<protein>
    <recommendedName>
        <fullName evidence="5">THAP-type domain-containing protein</fullName>
    </recommendedName>
</protein>
<evidence type="ECO:0000313" key="6">
    <source>
        <dbReference type="EMBL" id="KYN12361.1"/>
    </source>
</evidence>
<keyword evidence="2" id="KW-0863">Zinc-finger</keyword>
<dbReference type="Proteomes" id="UP000078492">
    <property type="component" value="Unassembled WGS sequence"/>
</dbReference>
<reference evidence="6 7" key="1">
    <citation type="submission" date="2015-09" db="EMBL/GenBank/DDBJ databases">
        <title>Trachymyrmex cornetzi WGS genome.</title>
        <authorList>
            <person name="Nygaard S."/>
            <person name="Hu H."/>
            <person name="Boomsma J."/>
            <person name="Zhang G."/>
        </authorList>
    </citation>
    <scope>NUCLEOTIDE SEQUENCE [LARGE SCALE GENOMIC DNA]</scope>
    <source>
        <strain evidence="6">Tcor2-1</strain>
        <tissue evidence="6">Whole body</tissue>
    </source>
</reference>
<dbReference type="AlphaFoldDB" id="A0A151IX10"/>